<comment type="caution">
    <text evidence="2">The sequence shown here is derived from an EMBL/GenBank/DDBJ whole genome shotgun (WGS) entry which is preliminary data.</text>
</comment>
<evidence type="ECO:0000313" key="2">
    <source>
        <dbReference type="EMBL" id="TWT70461.1"/>
    </source>
</evidence>
<dbReference type="AlphaFoldDB" id="A0A5C5Y7K0"/>
<keyword evidence="3" id="KW-1185">Reference proteome</keyword>
<reference evidence="2 3" key="1">
    <citation type="submission" date="2019-02" db="EMBL/GenBank/DDBJ databases">
        <title>Deep-cultivation of Planctomycetes and their phenomic and genomic characterization uncovers novel biology.</title>
        <authorList>
            <person name="Wiegand S."/>
            <person name="Jogler M."/>
            <person name="Boedeker C."/>
            <person name="Pinto D."/>
            <person name="Vollmers J."/>
            <person name="Rivas-Marin E."/>
            <person name="Kohn T."/>
            <person name="Peeters S.H."/>
            <person name="Heuer A."/>
            <person name="Rast P."/>
            <person name="Oberbeckmann S."/>
            <person name="Bunk B."/>
            <person name="Jeske O."/>
            <person name="Meyerdierks A."/>
            <person name="Storesund J.E."/>
            <person name="Kallscheuer N."/>
            <person name="Luecker S."/>
            <person name="Lage O.M."/>
            <person name="Pohl T."/>
            <person name="Merkel B.J."/>
            <person name="Hornburger P."/>
            <person name="Mueller R.-W."/>
            <person name="Bruemmer F."/>
            <person name="Labrenz M."/>
            <person name="Spormann A.M."/>
            <person name="Op Den Camp H."/>
            <person name="Overmann J."/>
            <person name="Amann R."/>
            <person name="Jetten M.S.M."/>
            <person name="Mascher T."/>
            <person name="Medema M.H."/>
            <person name="Devos D.P."/>
            <person name="Kaster A.-K."/>
            <person name="Ovreas L."/>
            <person name="Rohde M."/>
            <person name="Galperin M.Y."/>
            <person name="Jogler C."/>
        </authorList>
    </citation>
    <scope>NUCLEOTIDE SEQUENCE [LARGE SCALE GENOMIC DNA]</scope>
    <source>
        <strain evidence="2 3">Pan14r</strain>
    </source>
</reference>
<evidence type="ECO:0000256" key="1">
    <source>
        <dbReference type="SAM" id="MobiDB-lite"/>
    </source>
</evidence>
<evidence type="ECO:0000313" key="3">
    <source>
        <dbReference type="Proteomes" id="UP000317238"/>
    </source>
</evidence>
<dbReference type="EMBL" id="SJPL01000001">
    <property type="protein sequence ID" value="TWT70461.1"/>
    <property type="molecule type" value="Genomic_DNA"/>
</dbReference>
<gene>
    <name evidence="2" type="ORF">Pan14r_27670</name>
</gene>
<proteinExistence type="predicted"/>
<feature type="region of interest" description="Disordered" evidence="1">
    <location>
        <begin position="51"/>
        <end position="81"/>
    </location>
</feature>
<dbReference type="Proteomes" id="UP000317238">
    <property type="component" value="Unassembled WGS sequence"/>
</dbReference>
<accession>A0A5C5Y7K0</accession>
<organism evidence="2 3">
    <name type="scientific">Crateriforma conspicua</name>
    <dbReference type="NCBI Taxonomy" id="2527996"/>
    <lineage>
        <taxon>Bacteria</taxon>
        <taxon>Pseudomonadati</taxon>
        <taxon>Planctomycetota</taxon>
        <taxon>Planctomycetia</taxon>
        <taxon>Planctomycetales</taxon>
        <taxon>Planctomycetaceae</taxon>
        <taxon>Crateriforma</taxon>
    </lineage>
</organism>
<sequence length="81" mass="9340">MMPHGRYDCFPVWCETFLMRCRTKITRRRAKVVCLPPLIVLTFPKSDRNVLPGHRIGSPGRFRPFRPSRPPTGGQIGNAYK</sequence>
<protein>
    <submittedName>
        <fullName evidence="2">Uncharacterized protein</fullName>
    </submittedName>
</protein>
<name>A0A5C5Y7K0_9PLAN</name>